<proteinExistence type="predicted"/>
<feature type="compositionally biased region" description="Basic residues" evidence="1">
    <location>
        <begin position="1"/>
        <end position="10"/>
    </location>
</feature>
<evidence type="ECO:0000256" key="1">
    <source>
        <dbReference type="SAM" id="MobiDB-lite"/>
    </source>
</evidence>
<reference evidence="2 3" key="1">
    <citation type="submission" date="2021-11" db="EMBL/GenBank/DDBJ databases">
        <authorList>
            <person name="Depoorter E."/>
        </authorList>
    </citation>
    <scope>NUCLEOTIDE SEQUENCE [LARGE SCALE GENOMIC DNA]</scope>
    <source>
        <strain evidence="2 3">LMG 24289</strain>
    </source>
</reference>
<comment type="caution">
    <text evidence="2">The sequence shown here is derived from an EMBL/GenBank/DDBJ whole genome shotgun (WGS) entry which is preliminary data.</text>
</comment>
<protein>
    <submittedName>
        <fullName evidence="2">Uncharacterized protein</fullName>
    </submittedName>
</protein>
<dbReference type="EMBL" id="CAKKNS010000001">
    <property type="protein sequence ID" value="CAH0415956.1"/>
    <property type="molecule type" value="Genomic_DNA"/>
</dbReference>
<evidence type="ECO:0000313" key="2">
    <source>
        <dbReference type="EMBL" id="CAH0415956.1"/>
    </source>
</evidence>
<feature type="region of interest" description="Disordered" evidence="1">
    <location>
        <begin position="1"/>
        <end position="23"/>
    </location>
</feature>
<evidence type="ECO:0000313" key="3">
    <source>
        <dbReference type="Proteomes" id="UP000789707"/>
    </source>
</evidence>
<sequence length="55" mass="6679">MRGNAKRKHENKSIFNRELRRKIKQSSPEQAITLVKNHKITHEDVYDRGIYKRMK</sequence>
<organism evidence="2 3">
    <name type="scientific">Periweissella fabaria</name>
    <dbReference type="NCBI Taxonomy" id="546157"/>
    <lineage>
        <taxon>Bacteria</taxon>
        <taxon>Bacillati</taxon>
        <taxon>Bacillota</taxon>
        <taxon>Bacilli</taxon>
        <taxon>Lactobacillales</taxon>
        <taxon>Lactobacillaceae</taxon>
        <taxon>Periweissella</taxon>
    </lineage>
</organism>
<name>A0ABM8Z552_9LACO</name>
<gene>
    <name evidence="2" type="ORF">WFA24289_00255</name>
</gene>
<dbReference type="Proteomes" id="UP000789707">
    <property type="component" value="Unassembled WGS sequence"/>
</dbReference>
<keyword evidence="3" id="KW-1185">Reference proteome</keyword>
<accession>A0ABM8Z552</accession>
<dbReference type="RefSeq" id="WP_230096026.1">
    <property type="nucleotide sequence ID" value="NZ_CAKKNS010000001.1"/>
</dbReference>